<sequence length="143" mass="15678">MGYSTEHRKMAPLLEAARQFDIASNPAPAALFEAGSGGLQIWCTPEDNPGELWSKVEMIAGAFSRPCEYVASAHWKWAEEGEPAIIGIALSTDAYALRDARRIKAGEIHNRPEDIVWAKGKIEWLWQASTAGGTMPPIVVDEK</sequence>
<evidence type="ECO:0000313" key="1">
    <source>
        <dbReference type="EMBL" id="OGG45724.1"/>
    </source>
</evidence>
<proteinExistence type="predicted"/>
<organism evidence="1 2">
    <name type="scientific">Handelsmanbacteria sp. (strain RIFCSPLOWO2_12_FULL_64_10)</name>
    <dbReference type="NCBI Taxonomy" id="1817868"/>
    <lineage>
        <taxon>Bacteria</taxon>
        <taxon>Candidatus Handelsmaniibacteriota</taxon>
    </lineage>
</organism>
<name>A0A1F6C974_HANXR</name>
<dbReference type="AlphaFoldDB" id="A0A1F6C974"/>
<comment type="caution">
    <text evidence="1">The sequence shown here is derived from an EMBL/GenBank/DDBJ whole genome shotgun (WGS) entry which is preliminary data.</text>
</comment>
<dbReference type="EMBL" id="MFKF01000367">
    <property type="protein sequence ID" value="OGG45724.1"/>
    <property type="molecule type" value="Genomic_DNA"/>
</dbReference>
<evidence type="ECO:0000313" key="2">
    <source>
        <dbReference type="Proteomes" id="UP000178606"/>
    </source>
</evidence>
<protein>
    <submittedName>
        <fullName evidence="1">Uncharacterized protein</fullName>
    </submittedName>
</protein>
<dbReference type="Proteomes" id="UP000178606">
    <property type="component" value="Unassembled WGS sequence"/>
</dbReference>
<accession>A0A1F6C974</accession>
<reference evidence="1 2" key="1">
    <citation type="journal article" date="2016" name="Nat. Commun.">
        <title>Thousands of microbial genomes shed light on interconnected biogeochemical processes in an aquifer system.</title>
        <authorList>
            <person name="Anantharaman K."/>
            <person name="Brown C.T."/>
            <person name="Hug L.A."/>
            <person name="Sharon I."/>
            <person name="Castelle C.J."/>
            <person name="Probst A.J."/>
            <person name="Thomas B.C."/>
            <person name="Singh A."/>
            <person name="Wilkins M.J."/>
            <person name="Karaoz U."/>
            <person name="Brodie E.L."/>
            <person name="Williams K.H."/>
            <person name="Hubbard S.S."/>
            <person name="Banfield J.F."/>
        </authorList>
    </citation>
    <scope>NUCLEOTIDE SEQUENCE [LARGE SCALE GENOMIC DNA]</scope>
    <source>
        <strain evidence="2">RIFCSPLOWO2_12_FULL_64_10</strain>
    </source>
</reference>
<gene>
    <name evidence="1" type="ORF">A3F84_18420</name>
</gene>